<dbReference type="PANTHER" id="PTHR30055:SF146">
    <property type="entry name" value="HTH-TYPE TRANSCRIPTIONAL DUAL REGULATOR CECR"/>
    <property type="match status" value="1"/>
</dbReference>
<name>A0ABV5UZP0_9MICO</name>
<organism evidence="4 5">
    <name type="scientific">Ornithinimicrobium kibberense</name>
    <dbReference type="NCBI Taxonomy" id="282060"/>
    <lineage>
        <taxon>Bacteria</taxon>
        <taxon>Bacillati</taxon>
        <taxon>Actinomycetota</taxon>
        <taxon>Actinomycetes</taxon>
        <taxon>Micrococcales</taxon>
        <taxon>Ornithinimicrobiaceae</taxon>
        <taxon>Ornithinimicrobium</taxon>
    </lineage>
</organism>
<dbReference type="PROSITE" id="PS50977">
    <property type="entry name" value="HTH_TETR_2"/>
    <property type="match status" value="1"/>
</dbReference>
<accession>A0ABV5UZP0</accession>
<dbReference type="Pfam" id="PF00440">
    <property type="entry name" value="TetR_N"/>
    <property type="match status" value="1"/>
</dbReference>
<evidence type="ECO:0000259" key="3">
    <source>
        <dbReference type="PROSITE" id="PS50977"/>
    </source>
</evidence>
<feature type="DNA-binding region" description="H-T-H motif" evidence="2">
    <location>
        <begin position="31"/>
        <end position="50"/>
    </location>
</feature>
<evidence type="ECO:0000256" key="2">
    <source>
        <dbReference type="PROSITE-ProRule" id="PRU00335"/>
    </source>
</evidence>
<keyword evidence="1 2" id="KW-0238">DNA-binding</keyword>
<feature type="domain" description="HTH tetR-type" evidence="3">
    <location>
        <begin position="8"/>
        <end position="68"/>
    </location>
</feature>
<dbReference type="PRINTS" id="PR00455">
    <property type="entry name" value="HTHTETR"/>
</dbReference>
<dbReference type="InterPro" id="IPR009057">
    <property type="entry name" value="Homeodomain-like_sf"/>
</dbReference>
<dbReference type="RefSeq" id="WP_141337326.1">
    <property type="nucleotide sequence ID" value="NZ_JBHMAX010000006.1"/>
</dbReference>
<keyword evidence="5" id="KW-1185">Reference proteome</keyword>
<dbReference type="Pfam" id="PF17933">
    <property type="entry name" value="TetR_C_25"/>
    <property type="match status" value="1"/>
</dbReference>
<dbReference type="SUPFAM" id="SSF46689">
    <property type="entry name" value="Homeodomain-like"/>
    <property type="match status" value="1"/>
</dbReference>
<sequence>MFSQPPPASARERILTAAVDLFGRHGVRSTSLKVIAAAAGVSPALVIHHYGTKDGLREACDEHVVRTIREAKTGAMADGPGMDLVTLVAGMDDARPMLRYLARVLVEGSPHLDALLDDLVDDALEYTAEAERSGVVRPTADPRGRMVVLTLWSLGTLVLHEQLHRLLGADLLDDGGDLLPYLRPAAEILTSGVLTPEALTTPPKDPS</sequence>
<dbReference type="InterPro" id="IPR041484">
    <property type="entry name" value="TetR_C_25"/>
</dbReference>
<proteinExistence type="predicted"/>
<dbReference type="InterPro" id="IPR001647">
    <property type="entry name" value="HTH_TetR"/>
</dbReference>
<protein>
    <submittedName>
        <fullName evidence="4">TetR/AcrR family transcriptional regulator</fullName>
    </submittedName>
</protein>
<reference evidence="4 5" key="1">
    <citation type="submission" date="2024-09" db="EMBL/GenBank/DDBJ databases">
        <authorList>
            <person name="Sun Q."/>
            <person name="Mori K."/>
        </authorList>
    </citation>
    <scope>NUCLEOTIDE SEQUENCE [LARGE SCALE GENOMIC DNA]</scope>
    <source>
        <strain evidence="4 5">JCM 12763</strain>
    </source>
</reference>
<dbReference type="Gene3D" id="1.10.357.10">
    <property type="entry name" value="Tetracycline Repressor, domain 2"/>
    <property type="match status" value="1"/>
</dbReference>
<dbReference type="InterPro" id="IPR050109">
    <property type="entry name" value="HTH-type_TetR-like_transc_reg"/>
</dbReference>
<gene>
    <name evidence="4" type="ORF">ACFFN0_03040</name>
</gene>
<dbReference type="Proteomes" id="UP001589613">
    <property type="component" value="Unassembled WGS sequence"/>
</dbReference>
<dbReference type="EMBL" id="JBHMAX010000006">
    <property type="protein sequence ID" value="MFB9731016.1"/>
    <property type="molecule type" value="Genomic_DNA"/>
</dbReference>
<evidence type="ECO:0000313" key="5">
    <source>
        <dbReference type="Proteomes" id="UP001589613"/>
    </source>
</evidence>
<evidence type="ECO:0000313" key="4">
    <source>
        <dbReference type="EMBL" id="MFB9731016.1"/>
    </source>
</evidence>
<comment type="caution">
    <text evidence="4">The sequence shown here is derived from an EMBL/GenBank/DDBJ whole genome shotgun (WGS) entry which is preliminary data.</text>
</comment>
<dbReference type="PANTHER" id="PTHR30055">
    <property type="entry name" value="HTH-TYPE TRANSCRIPTIONAL REGULATOR RUTR"/>
    <property type="match status" value="1"/>
</dbReference>
<evidence type="ECO:0000256" key="1">
    <source>
        <dbReference type="ARBA" id="ARBA00023125"/>
    </source>
</evidence>